<dbReference type="AlphaFoldDB" id="A0A0C3CYT1"/>
<dbReference type="Pfam" id="PF05426">
    <property type="entry name" value="Alginate_lyase"/>
    <property type="match status" value="1"/>
</dbReference>
<keyword evidence="2" id="KW-0456">Lyase</keyword>
<dbReference type="STRING" id="913774.A0A0C3CYT1"/>
<feature type="domain" description="Alginate lyase" evidence="3">
    <location>
        <begin position="55"/>
        <end position="329"/>
    </location>
</feature>
<evidence type="ECO:0000313" key="4">
    <source>
        <dbReference type="EMBL" id="KIM94832.1"/>
    </source>
</evidence>
<reference evidence="5" key="2">
    <citation type="submission" date="2015-01" db="EMBL/GenBank/DDBJ databases">
        <title>Evolutionary Origins and Diversification of the Mycorrhizal Mutualists.</title>
        <authorList>
            <consortium name="DOE Joint Genome Institute"/>
            <consortium name="Mycorrhizal Genomics Consortium"/>
            <person name="Kohler A."/>
            <person name="Kuo A."/>
            <person name="Nagy L.G."/>
            <person name="Floudas D."/>
            <person name="Copeland A."/>
            <person name="Barry K.W."/>
            <person name="Cichocki N."/>
            <person name="Veneault-Fourrey C."/>
            <person name="LaButti K."/>
            <person name="Lindquist E.A."/>
            <person name="Lipzen A."/>
            <person name="Lundell T."/>
            <person name="Morin E."/>
            <person name="Murat C."/>
            <person name="Riley R."/>
            <person name="Ohm R."/>
            <person name="Sun H."/>
            <person name="Tunlid A."/>
            <person name="Henrissat B."/>
            <person name="Grigoriev I.V."/>
            <person name="Hibbett D.S."/>
            <person name="Martin F."/>
        </authorList>
    </citation>
    <scope>NUCLEOTIDE SEQUENCE [LARGE SCALE GENOMIC DNA]</scope>
    <source>
        <strain evidence="5">Zn</strain>
    </source>
</reference>
<keyword evidence="1" id="KW-0732">Signal</keyword>
<dbReference type="OrthoDB" id="63533at2759"/>
<dbReference type="GO" id="GO:0042597">
    <property type="term" value="C:periplasmic space"/>
    <property type="evidence" value="ECO:0007669"/>
    <property type="project" value="InterPro"/>
</dbReference>
<keyword evidence="5" id="KW-1185">Reference proteome</keyword>
<evidence type="ECO:0000259" key="3">
    <source>
        <dbReference type="Pfam" id="PF05426"/>
    </source>
</evidence>
<dbReference type="Proteomes" id="UP000054321">
    <property type="component" value="Unassembled WGS sequence"/>
</dbReference>
<protein>
    <recommendedName>
        <fullName evidence="3">Alginate lyase domain-containing protein</fullName>
    </recommendedName>
</protein>
<dbReference type="GO" id="GO:0016829">
    <property type="term" value="F:lyase activity"/>
    <property type="evidence" value="ECO:0007669"/>
    <property type="project" value="UniProtKB-KW"/>
</dbReference>
<accession>A0A0C3CYT1</accession>
<dbReference type="InterPro" id="IPR008929">
    <property type="entry name" value="Chondroitin_lyas"/>
</dbReference>
<evidence type="ECO:0000256" key="1">
    <source>
        <dbReference type="ARBA" id="ARBA00022729"/>
    </source>
</evidence>
<gene>
    <name evidence="4" type="ORF">OIDMADRAFT_59998</name>
</gene>
<dbReference type="EMBL" id="KN832888">
    <property type="protein sequence ID" value="KIM94832.1"/>
    <property type="molecule type" value="Genomic_DNA"/>
</dbReference>
<evidence type="ECO:0000256" key="2">
    <source>
        <dbReference type="ARBA" id="ARBA00023239"/>
    </source>
</evidence>
<dbReference type="SUPFAM" id="SSF48230">
    <property type="entry name" value="Chondroitin AC/alginate lyase"/>
    <property type="match status" value="1"/>
</dbReference>
<dbReference type="InParanoid" id="A0A0C3CYT1"/>
<organism evidence="4 5">
    <name type="scientific">Oidiodendron maius (strain Zn)</name>
    <dbReference type="NCBI Taxonomy" id="913774"/>
    <lineage>
        <taxon>Eukaryota</taxon>
        <taxon>Fungi</taxon>
        <taxon>Dikarya</taxon>
        <taxon>Ascomycota</taxon>
        <taxon>Pezizomycotina</taxon>
        <taxon>Leotiomycetes</taxon>
        <taxon>Leotiomycetes incertae sedis</taxon>
        <taxon>Myxotrichaceae</taxon>
        <taxon>Oidiodendron</taxon>
    </lineage>
</organism>
<reference evidence="4 5" key="1">
    <citation type="submission" date="2014-04" db="EMBL/GenBank/DDBJ databases">
        <authorList>
            <consortium name="DOE Joint Genome Institute"/>
            <person name="Kuo A."/>
            <person name="Martino E."/>
            <person name="Perotto S."/>
            <person name="Kohler A."/>
            <person name="Nagy L.G."/>
            <person name="Floudas D."/>
            <person name="Copeland A."/>
            <person name="Barry K.W."/>
            <person name="Cichocki N."/>
            <person name="Veneault-Fourrey C."/>
            <person name="LaButti K."/>
            <person name="Lindquist E.A."/>
            <person name="Lipzen A."/>
            <person name="Lundell T."/>
            <person name="Morin E."/>
            <person name="Murat C."/>
            <person name="Sun H."/>
            <person name="Tunlid A."/>
            <person name="Henrissat B."/>
            <person name="Grigoriev I.V."/>
            <person name="Hibbett D.S."/>
            <person name="Martin F."/>
            <person name="Nordberg H.P."/>
            <person name="Cantor M.N."/>
            <person name="Hua S.X."/>
        </authorList>
    </citation>
    <scope>NUCLEOTIDE SEQUENCE [LARGE SCALE GENOMIC DNA]</scope>
    <source>
        <strain evidence="4 5">Zn</strain>
    </source>
</reference>
<name>A0A0C3CYT1_OIDMZ</name>
<dbReference type="InterPro" id="IPR008397">
    <property type="entry name" value="Alginate_lyase_dom"/>
</dbReference>
<sequence>MAAPDQDVAPKTIVLDGSRLLETKTRLRLGDIHLRARLDQLTAQADKWLKQGPWSVTDKTICPPSGDKHDYASQAPYWWPSETSTGLPYIQRDGQRNPEVNNYTDHGLRRKLFQASLVLSLAWYYTEQEAYAKHAGDIIRTWFISKETRMKPNLNHAQIIPGVNTGRYIGIIDFSQGYTSVLDACAILAAGATGWTKSDIEGFQQWNLEFLDWLSNSSFGMKESAAENNHGTFAIMQKAAISLFLGKEETARHELLLIQSRIKDDVSPDGSQPKELVRTRSWHYCIFNLVAYSRAASMGRKVGVDLWDYKGPQGQSIHTAVDFIIPAATCTTQWIFPEMSFEAYAASDVIQASADAGNLTAKKALSKLQTPPEMDLWELRPAVEQLDDVGLSKVQWLNGR</sequence>
<proteinExistence type="predicted"/>
<evidence type="ECO:0000313" key="5">
    <source>
        <dbReference type="Proteomes" id="UP000054321"/>
    </source>
</evidence>
<dbReference type="HOGENOM" id="CLU_031144_0_0_1"/>
<dbReference type="Gene3D" id="1.50.10.100">
    <property type="entry name" value="Chondroitin AC/alginate lyase"/>
    <property type="match status" value="1"/>
</dbReference>